<accession>A0ABQ7UFI1</accession>
<comment type="caution">
    <text evidence="2">The sequence shown here is derived from an EMBL/GenBank/DDBJ whole genome shotgun (WGS) entry which is preliminary data.</text>
</comment>
<evidence type="ECO:0008006" key="4">
    <source>
        <dbReference type="Google" id="ProtNLM"/>
    </source>
</evidence>
<feature type="region of interest" description="Disordered" evidence="1">
    <location>
        <begin position="1"/>
        <end position="63"/>
    </location>
</feature>
<feature type="compositionally biased region" description="Basic and acidic residues" evidence="1">
    <location>
        <begin position="48"/>
        <end position="59"/>
    </location>
</feature>
<dbReference type="Proteomes" id="UP000826656">
    <property type="component" value="Unassembled WGS sequence"/>
</dbReference>
<dbReference type="PANTHER" id="PTHR33233:SF17">
    <property type="entry name" value="DUF4283 DOMAIN-CONTAINING PROTEIN"/>
    <property type="match status" value="1"/>
</dbReference>
<evidence type="ECO:0000256" key="1">
    <source>
        <dbReference type="SAM" id="MobiDB-lite"/>
    </source>
</evidence>
<keyword evidence="3" id="KW-1185">Reference proteome</keyword>
<organism evidence="2 3">
    <name type="scientific">Solanum tuberosum</name>
    <name type="common">Potato</name>
    <dbReference type="NCBI Taxonomy" id="4113"/>
    <lineage>
        <taxon>Eukaryota</taxon>
        <taxon>Viridiplantae</taxon>
        <taxon>Streptophyta</taxon>
        <taxon>Embryophyta</taxon>
        <taxon>Tracheophyta</taxon>
        <taxon>Spermatophyta</taxon>
        <taxon>Magnoliopsida</taxon>
        <taxon>eudicotyledons</taxon>
        <taxon>Gunneridae</taxon>
        <taxon>Pentapetalae</taxon>
        <taxon>asterids</taxon>
        <taxon>lamiids</taxon>
        <taxon>Solanales</taxon>
        <taxon>Solanaceae</taxon>
        <taxon>Solanoideae</taxon>
        <taxon>Solaneae</taxon>
        <taxon>Solanum</taxon>
    </lineage>
</organism>
<evidence type="ECO:0000313" key="3">
    <source>
        <dbReference type="Proteomes" id="UP000826656"/>
    </source>
</evidence>
<gene>
    <name evidence="2" type="ORF">KY290_027597</name>
</gene>
<evidence type="ECO:0000313" key="2">
    <source>
        <dbReference type="EMBL" id="KAH0748365.1"/>
    </source>
</evidence>
<feature type="compositionally biased region" description="Polar residues" evidence="1">
    <location>
        <begin position="30"/>
        <end position="47"/>
    </location>
</feature>
<reference evidence="2 3" key="1">
    <citation type="journal article" date="2021" name="bioRxiv">
        <title>Chromosome-scale and haplotype-resolved genome assembly of a tetraploid potato cultivar.</title>
        <authorList>
            <person name="Sun H."/>
            <person name="Jiao W.-B."/>
            <person name="Krause K."/>
            <person name="Campoy J.A."/>
            <person name="Goel M."/>
            <person name="Folz-Donahue K."/>
            <person name="Kukat C."/>
            <person name="Huettel B."/>
            <person name="Schneeberger K."/>
        </authorList>
    </citation>
    <scope>NUCLEOTIDE SEQUENCE [LARGE SCALE GENOMIC DNA]</scope>
    <source>
        <strain evidence="2">SolTubOtavaFocal</strain>
        <tissue evidence="2">Leaves</tissue>
    </source>
</reference>
<protein>
    <recommendedName>
        <fullName evidence="4">DUF4283 domain-containing protein</fullName>
    </recommendedName>
</protein>
<proteinExistence type="predicted"/>
<dbReference type="EMBL" id="JAIVGD010000019">
    <property type="protein sequence ID" value="KAH0748365.1"/>
    <property type="molecule type" value="Genomic_DNA"/>
</dbReference>
<name>A0ABQ7UFI1_SOLTU</name>
<feature type="compositionally biased region" description="Basic and acidic residues" evidence="1">
    <location>
        <begin position="1"/>
        <end position="10"/>
    </location>
</feature>
<dbReference type="PANTHER" id="PTHR33233">
    <property type="entry name" value="ENDONUCLEASE/EXONUCLEASE/PHOSPHATASE"/>
    <property type="match status" value="1"/>
</dbReference>
<sequence>MDDTTGRKSMEQWTPLPSMEMPTKPIEATQLEQNGDTESQGEISSKQGNDKQDLKKVEPGKNGLSAKGMSLSYITPVMKNREKVIELKKDEIDKATEEWKQSLILYVVGESPTIATMERNEVLYSGPHLLNNRPIIVKVWSPEFDFNKEVLQTVLIWVKYPNFPLSCWSMDSLSRISNGLGEPLYANECTTKVDRISFARVLIEMDVARELPRKLKVEDPSGRVFEQAIQYEWVPEYCAKCMQVGHKCNGKEGVKVQRKVTKWQPKVDTNKQRRLRYQKSRNK</sequence>